<evidence type="ECO:0000313" key="1">
    <source>
        <dbReference type="EMBL" id="GAH62081.1"/>
    </source>
</evidence>
<reference evidence="1" key="1">
    <citation type="journal article" date="2014" name="Front. Microbiol.">
        <title>High frequency of phylogenetically diverse reductive dehalogenase-homologous genes in deep subseafloor sedimentary metagenomes.</title>
        <authorList>
            <person name="Kawai M."/>
            <person name="Futagami T."/>
            <person name="Toyoda A."/>
            <person name="Takaki Y."/>
            <person name="Nishi S."/>
            <person name="Hori S."/>
            <person name="Arai W."/>
            <person name="Tsubouchi T."/>
            <person name="Morono Y."/>
            <person name="Uchiyama I."/>
            <person name="Ito T."/>
            <person name="Fujiyama A."/>
            <person name="Inagaki F."/>
            <person name="Takami H."/>
        </authorList>
    </citation>
    <scope>NUCLEOTIDE SEQUENCE</scope>
    <source>
        <strain evidence="1">Expedition CK06-06</strain>
    </source>
</reference>
<feature type="non-terminal residue" evidence="1">
    <location>
        <position position="117"/>
    </location>
</feature>
<name>X1GVZ2_9ZZZZ</name>
<comment type="caution">
    <text evidence="1">The sequence shown here is derived from an EMBL/GenBank/DDBJ whole genome shotgun (WGS) entry which is preliminary data.</text>
</comment>
<sequence length="117" mass="13398">MLYTLEEIANARDNIRKYAWARSDLEGVLRKCRPWLARSDDQIWGLATGQSVPRGIHVNPDLGCPQCGREVYRFGNYPWDICLERPWKLECPSCGEIWPKNDFAAFHKSGLGRGGVF</sequence>
<organism evidence="1">
    <name type="scientific">marine sediment metagenome</name>
    <dbReference type="NCBI Taxonomy" id="412755"/>
    <lineage>
        <taxon>unclassified sequences</taxon>
        <taxon>metagenomes</taxon>
        <taxon>ecological metagenomes</taxon>
    </lineage>
</organism>
<dbReference type="EMBL" id="BARU01034162">
    <property type="protein sequence ID" value="GAH62081.1"/>
    <property type="molecule type" value="Genomic_DNA"/>
</dbReference>
<protein>
    <submittedName>
        <fullName evidence="1">Uncharacterized protein</fullName>
    </submittedName>
</protein>
<gene>
    <name evidence="1" type="ORF">S03H2_53665</name>
</gene>
<proteinExistence type="predicted"/>
<dbReference type="AlphaFoldDB" id="X1GVZ2"/>
<accession>X1GVZ2</accession>